<evidence type="ECO:0000256" key="2">
    <source>
        <dbReference type="ARBA" id="ARBA00022679"/>
    </source>
</evidence>
<comment type="caution">
    <text evidence="6">The sequence shown here is derived from an EMBL/GenBank/DDBJ whole genome shotgun (WGS) entry which is preliminary data.</text>
</comment>
<proteinExistence type="predicted"/>
<feature type="binding site" evidence="3">
    <location>
        <position position="286"/>
    </location>
    <ligand>
        <name>Zn(2+)</name>
        <dbReference type="ChEBI" id="CHEBI:29105"/>
    </ligand>
</feature>
<evidence type="ECO:0000313" key="7">
    <source>
        <dbReference type="Proteomes" id="UP001596472"/>
    </source>
</evidence>
<evidence type="ECO:0000259" key="5">
    <source>
        <dbReference type="PROSITE" id="PS50970"/>
    </source>
</evidence>
<reference evidence="7" key="1">
    <citation type="journal article" date="2019" name="Int. J. Syst. Evol. Microbiol.">
        <title>The Global Catalogue of Microorganisms (GCM) 10K type strain sequencing project: providing services to taxonomists for standard genome sequencing and annotation.</title>
        <authorList>
            <consortium name="The Broad Institute Genomics Platform"/>
            <consortium name="The Broad Institute Genome Sequencing Center for Infectious Disease"/>
            <person name="Wu L."/>
            <person name="Ma J."/>
        </authorList>
    </citation>
    <scope>NUCLEOTIDE SEQUENCE [LARGE SCALE GENOMIC DNA]</scope>
    <source>
        <strain evidence="7">CGMCC 4.1467</strain>
    </source>
</reference>
<comment type="cofactor">
    <cofactor evidence="3">
        <name>Zn(2+)</name>
        <dbReference type="ChEBI" id="CHEBI:29105"/>
    </cofactor>
</comment>
<dbReference type="InterPro" id="IPR036589">
    <property type="entry name" value="HCY_dom_sf"/>
</dbReference>
<keyword evidence="3" id="KW-0479">Metal-binding</keyword>
<feature type="region of interest" description="Disordered" evidence="4">
    <location>
        <begin position="294"/>
        <end position="314"/>
    </location>
</feature>
<evidence type="ECO:0000256" key="3">
    <source>
        <dbReference type="PROSITE-ProRule" id="PRU00333"/>
    </source>
</evidence>
<keyword evidence="1 3" id="KW-0489">Methyltransferase</keyword>
<evidence type="ECO:0000313" key="6">
    <source>
        <dbReference type="EMBL" id="MFC7336326.1"/>
    </source>
</evidence>
<protein>
    <submittedName>
        <fullName evidence="6">Homocysteine S-methyltransferase family protein</fullName>
    </submittedName>
</protein>
<dbReference type="Proteomes" id="UP001596472">
    <property type="component" value="Unassembled WGS sequence"/>
</dbReference>
<feature type="binding site" evidence="3">
    <location>
        <position position="220"/>
    </location>
    <ligand>
        <name>Zn(2+)</name>
        <dbReference type="ChEBI" id="CHEBI:29105"/>
    </ligand>
</feature>
<gene>
    <name evidence="6" type="ORF">ACFQY0_03985</name>
</gene>
<evidence type="ECO:0000256" key="1">
    <source>
        <dbReference type="ARBA" id="ARBA00022603"/>
    </source>
</evidence>
<dbReference type="RefSeq" id="WP_379709330.1">
    <property type="nucleotide sequence ID" value="NZ_JBHTBS010000001.1"/>
</dbReference>
<organism evidence="6 7">
    <name type="scientific">Haloferula chungangensis</name>
    <dbReference type="NCBI Taxonomy" id="1048331"/>
    <lineage>
        <taxon>Bacteria</taxon>
        <taxon>Pseudomonadati</taxon>
        <taxon>Verrucomicrobiota</taxon>
        <taxon>Verrucomicrobiia</taxon>
        <taxon>Verrucomicrobiales</taxon>
        <taxon>Verrucomicrobiaceae</taxon>
        <taxon>Haloferula</taxon>
    </lineage>
</organism>
<dbReference type="Pfam" id="PF02574">
    <property type="entry name" value="S-methyl_trans"/>
    <property type="match status" value="1"/>
</dbReference>
<dbReference type="SUPFAM" id="SSF82282">
    <property type="entry name" value="Homocysteine S-methyltransferase"/>
    <property type="match status" value="1"/>
</dbReference>
<name>A0ABW2L450_9BACT</name>
<accession>A0ABW2L450</accession>
<dbReference type="PANTHER" id="PTHR11103:SF18">
    <property type="entry name" value="SLR1189 PROTEIN"/>
    <property type="match status" value="1"/>
</dbReference>
<evidence type="ECO:0000256" key="4">
    <source>
        <dbReference type="SAM" id="MobiDB-lite"/>
    </source>
</evidence>
<dbReference type="Gene3D" id="3.20.20.330">
    <property type="entry name" value="Homocysteine-binding-like domain"/>
    <property type="match status" value="1"/>
</dbReference>
<sequence>MLSELLSRYPKILAECAIAERLRRYPDITLHPTLYNTPLIYGPEDSRERMSSLYREYLQAASRAKLPLLLTAPTWRLDFTRIAAAGVPPSINADAVAYLLGVRAKNRSDSEVLVGALTGPKNDCYLPELAPGADAAESFHTRQVEALADTPADFLLAQTLPSVPEALGIARAMAATDKPYLISFCTGSDGKVLDGTPLDEAMDLLDQHLSRAPEGYFVNCTHPRFLIENYRPGALSRLIGIQANASSKDVTKLDGCAATEADPVGEWARSMLDLHAIHQVPVLGGCCGTTLEHMQHLIPPSSPPHSPRRSDGRG</sequence>
<dbReference type="PROSITE" id="PS50970">
    <property type="entry name" value="HCY"/>
    <property type="match status" value="1"/>
</dbReference>
<dbReference type="InterPro" id="IPR003726">
    <property type="entry name" value="HCY_dom"/>
</dbReference>
<keyword evidence="2 3" id="KW-0808">Transferase</keyword>
<keyword evidence="3" id="KW-0862">Zinc</keyword>
<dbReference type="EMBL" id="JBHTBS010000001">
    <property type="protein sequence ID" value="MFC7336326.1"/>
    <property type="molecule type" value="Genomic_DNA"/>
</dbReference>
<dbReference type="PANTHER" id="PTHR11103">
    <property type="entry name" value="SLR1189 PROTEIN"/>
    <property type="match status" value="1"/>
</dbReference>
<feature type="binding site" evidence="3">
    <location>
        <position position="287"/>
    </location>
    <ligand>
        <name>Zn(2+)</name>
        <dbReference type="ChEBI" id="CHEBI:29105"/>
    </ligand>
</feature>
<feature type="domain" description="Hcy-binding" evidence="5">
    <location>
        <begin position="1"/>
        <end position="301"/>
    </location>
</feature>
<keyword evidence="7" id="KW-1185">Reference proteome</keyword>